<comment type="caution">
    <text evidence="1">The sequence shown here is derived from an EMBL/GenBank/DDBJ whole genome shotgun (WGS) entry which is preliminary data.</text>
</comment>
<organism evidence="1 2">
    <name type="scientific">Caerostris extrusa</name>
    <name type="common">Bark spider</name>
    <name type="synonym">Caerostris bankana</name>
    <dbReference type="NCBI Taxonomy" id="172846"/>
    <lineage>
        <taxon>Eukaryota</taxon>
        <taxon>Metazoa</taxon>
        <taxon>Ecdysozoa</taxon>
        <taxon>Arthropoda</taxon>
        <taxon>Chelicerata</taxon>
        <taxon>Arachnida</taxon>
        <taxon>Araneae</taxon>
        <taxon>Araneomorphae</taxon>
        <taxon>Entelegynae</taxon>
        <taxon>Araneoidea</taxon>
        <taxon>Araneidae</taxon>
        <taxon>Caerostris</taxon>
    </lineage>
</organism>
<sequence length="100" mass="11690">MTGHPFKLRIDIVHAPFTRAIWSLSTSITMSSDSPGRAWSRLLCIQNPSSLKPIYLSERKALLEFILYQLFRDIRFLQQCMPAVLRFLDEFISSTKRRKT</sequence>
<dbReference type="AlphaFoldDB" id="A0AAV4W4U8"/>
<evidence type="ECO:0000313" key="2">
    <source>
        <dbReference type="Proteomes" id="UP001054945"/>
    </source>
</evidence>
<proteinExistence type="predicted"/>
<reference evidence="1 2" key="1">
    <citation type="submission" date="2021-06" db="EMBL/GenBank/DDBJ databases">
        <title>Caerostris extrusa draft genome.</title>
        <authorList>
            <person name="Kono N."/>
            <person name="Arakawa K."/>
        </authorList>
    </citation>
    <scope>NUCLEOTIDE SEQUENCE [LARGE SCALE GENOMIC DNA]</scope>
</reference>
<dbReference type="EMBL" id="BPLR01015638">
    <property type="protein sequence ID" value="GIY77516.1"/>
    <property type="molecule type" value="Genomic_DNA"/>
</dbReference>
<protein>
    <submittedName>
        <fullName evidence="1">Uncharacterized protein</fullName>
    </submittedName>
</protein>
<keyword evidence="2" id="KW-1185">Reference proteome</keyword>
<evidence type="ECO:0000313" key="1">
    <source>
        <dbReference type="EMBL" id="GIY77516.1"/>
    </source>
</evidence>
<accession>A0AAV4W4U8</accession>
<gene>
    <name evidence="1" type="ORF">CEXT_455341</name>
</gene>
<name>A0AAV4W4U8_CAEEX</name>
<dbReference type="Proteomes" id="UP001054945">
    <property type="component" value="Unassembled WGS sequence"/>
</dbReference>